<protein>
    <submittedName>
        <fullName evidence="3 4">Claspin-like isoform X1</fullName>
    </submittedName>
</protein>
<proteinExistence type="predicted"/>
<evidence type="ECO:0000313" key="3">
    <source>
        <dbReference type="RefSeq" id="XP_030756645.1"/>
    </source>
</evidence>
<dbReference type="AlphaFoldDB" id="A0A6J2Y0T6"/>
<dbReference type="GeneID" id="115882595"/>
<feature type="compositionally biased region" description="Low complexity" evidence="1">
    <location>
        <begin position="1169"/>
        <end position="1182"/>
    </location>
</feature>
<feature type="region of interest" description="Disordered" evidence="1">
    <location>
        <begin position="290"/>
        <end position="328"/>
    </location>
</feature>
<accession>A0A6J2Y0T6</accession>
<feature type="region of interest" description="Disordered" evidence="1">
    <location>
        <begin position="201"/>
        <end position="221"/>
    </location>
</feature>
<organism evidence="2 3">
    <name type="scientific">Sitophilus oryzae</name>
    <name type="common">Rice weevil</name>
    <name type="synonym">Curculio oryzae</name>
    <dbReference type="NCBI Taxonomy" id="7048"/>
    <lineage>
        <taxon>Eukaryota</taxon>
        <taxon>Metazoa</taxon>
        <taxon>Ecdysozoa</taxon>
        <taxon>Arthropoda</taxon>
        <taxon>Hexapoda</taxon>
        <taxon>Insecta</taxon>
        <taxon>Pterygota</taxon>
        <taxon>Neoptera</taxon>
        <taxon>Endopterygota</taxon>
        <taxon>Coleoptera</taxon>
        <taxon>Polyphaga</taxon>
        <taxon>Cucujiformia</taxon>
        <taxon>Curculionidae</taxon>
        <taxon>Dryophthorinae</taxon>
        <taxon>Sitophilus</taxon>
    </lineage>
</organism>
<evidence type="ECO:0000313" key="2">
    <source>
        <dbReference type="Proteomes" id="UP000504635"/>
    </source>
</evidence>
<sequence>MEENGEESVQQSKVRNLVHAYEKQTNYTESVEEFGLRPRAKSIGNALTYKLFRDPNLEFNTLLDIEKEIVKIDAHLNYYEIYEKETHVAFQEQIFEVLKALVSVDPEGCETTIQKKKELIRQTQKLSKILNSKLPYDNSRSGYKFRKGLAFKREENTVSTTGRFENHKTSSFSSQASVSSLNKSLESLHSLKDTTDYARSDELPDHLQNHGEIPQPDTTIQSLPENEVEAPKPKSVSRLARFFSFRTETKPEIKVGSSSYSSISKSASFSSKTNKYQTYKSYKDQKKLTKDEFNETEEELGKEGHEVDSNEHLDSTDTNDNKVQPEWSVNDTYVEPSEETEDQDNEEVRTNISVSKLKSFFEERKEEDREVAGLGLLTNKRTRFNTGFDIPYTEMNLGQFRLKRALSGNYLNFGAGILRKVDIEKKAEMNKSKSTSDLLDRQRRYKFDDEELDDDVTKEIDDEDEEVHGVVLGSERLDDVNNNEDEEEIPKKEDIDLQHHNVSVNALKQTFERINSQVAEYNEVNKIIHRTTRGHHHKSESVQITNFGGEELSLSRKSSLEDPIQFRIATQSSEDYHSETPFEYQTNEEYLVKSRHQSTDDDHEEHNVNKNHDEIFTEIQDEIESSSKEQKEDVPILEVPVQLRISNFEAQDKLGQETLEEENTKAQEIEKYNTKNKISDKAIPNPQLCVNEQADLRLDENNSVNDFIHEDISSDQNDEESSELFEENKNSLLTSAQDIISTNNIKISNFKDTQLKEHKEQQNVIIDYEQIDDPIADHKTTEDSDSLLEVPVELIVRDNIPAEQNVEHEKDIDVIQITPEEKVLQVENTPANNYDLTQREGNIDGVENVENSTNEDEETCTNQTSDEILNVSDELDTTSEHEPESKYKESTNTKDDNSEDIRTSVTAEISNFSSENTQELTVVNKTEDSKLTEAENINNNVILNEVDLKETPTKFEVSTNDTKIEKECTNDTEHEVVGSSLPTPKITNFSSDNEENKNVVQPDEDSGVAEEAQETVQINEDSNESNLEDLDRVHIEEIEHHNGIDDNFQDSNVIISEASDFEDGDNKSLLEIPPELRVTNFDIDHNAVSVGVVTPNSTELTISNHQSIENINNGYTISNGTHISQSSESMSLLKSVGTLTALKSSTTSSKTVLVGTTQSTFSEKHTIHHSSTTSHRTVTSSSRDATISEVHSSSDDSNLELSRQNGKLTTNNSSATTVVTSQTIQGSKKVTETKNTNLKTAMSLNLSQENIIDEILSDNDNIENLDEEFESLVLEDNK</sequence>
<dbReference type="RefSeq" id="XP_030756645.1">
    <property type="nucleotide sequence ID" value="XM_030900785.1"/>
</dbReference>
<feature type="compositionally biased region" description="Polar residues" evidence="1">
    <location>
        <begin position="1183"/>
        <end position="1208"/>
    </location>
</feature>
<evidence type="ECO:0000313" key="4">
    <source>
        <dbReference type="RefSeq" id="XP_030756646.1"/>
    </source>
</evidence>
<name>A0A6J2Y0T6_SITOR</name>
<evidence type="ECO:0000313" key="5">
    <source>
        <dbReference type="RefSeq" id="XP_030756648.1"/>
    </source>
</evidence>
<feature type="region of interest" description="Disordered" evidence="1">
    <location>
        <begin position="970"/>
        <end position="1007"/>
    </location>
</feature>
<gene>
    <name evidence="3 4 5" type="primary">LOC115882595</name>
</gene>
<feature type="compositionally biased region" description="Basic and acidic residues" evidence="1">
    <location>
        <begin position="878"/>
        <end position="900"/>
    </location>
</feature>
<feature type="compositionally biased region" description="Basic and acidic residues" evidence="1">
    <location>
        <begin position="290"/>
        <end position="315"/>
    </location>
</feature>
<feature type="compositionally biased region" description="Polar residues" evidence="1">
    <location>
        <begin position="980"/>
        <end position="991"/>
    </location>
</feature>
<feature type="region of interest" description="Disordered" evidence="1">
    <location>
        <begin position="1163"/>
        <end position="1213"/>
    </location>
</feature>
<dbReference type="RefSeq" id="XP_030756646.1">
    <property type="nucleotide sequence ID" value="XM_030900786.1"/>
</dbReference>
<dbReference type="OrthoDB" id="6745799at2759"/>
<feature type="region of interest" description="Disordered" evidence="1">
    <location>
        <begin position="851"/>
        <end position="900"/>
    </location>
</feature>
<dbReference type="Proteomes" id="UP000504635">
    <property type="component" value="Unplaced"/>
</dbReference>
<keyword evidence="2" id="KW-1185">Reference proteome</keyword>
<feature type="compositionally biased region" description="Polar residues" evidence="1">
    <location>
        <begin position="316"/>
        <end position="328"/>
    </location>
</feature>
<reference evidence="3 4" key="1">
    <citation type="submission" date="2025-04" db="UniProtKB">
        <authorList>
            <consortium name="RefSeq"/>
        </authorList>
    </citation>
    <scope>IDENTIFICATION</scope>
    <source>
        <tissue evidence="3 4">Gonads</tissue>
    </source>
</reference>
<dbReference type="RefSeq" id="XP_030756648.1">
    <property type="nucleotide sequence ID" value="XM_030900788.1"/>
</dbReference>
<dbReference type="KEGG" id="soy:115882595"/>
<evidence type="ECO:0000256" key="1">
    <source>
        <dbReference type="SAM" id="MobiDB-lite"/>
    </source>
</evidence>